<reference evidence="1 2" key="1">
    <citation type="journal article" date="2012" name="PLoS Pathog.">
        <title>Diverse lifestyles and strategies of plant pathogenesis encoded in the genomes of eighteen Dothideomycetes fungi.</title>
        <authorList>
            <person name="Ohm R.A."/>
            <person name="Feau N."/>
            <person name="Henrissat B."/>
            <person name="Schoch C.L."/>
            <person name="Horwitz B.A."/>
            <person name="Barry K.W."/>
            <person name="Condon B.J."/>
            <person name="Copeland A.C."/>
            <person name="Dhillon B."/>
            <person name="Glaser F."/>
            <person name="Hesse C.N."/>
            <person name="Kosti I."/>
            <person name="LaButti K."/>
            <person name="Lindquist E.A."/>
            <person name="Lucas S."/>
            <person name="Salamov A.A."/>
            <person name="Bradshaw R.E."/>
            <person name="Ciuffetti L."/>
            <person name="Hamelin R.C."/>
            <person name="Kema G.H.J."/>
            <person name="Lawrence C."/>
            <person name="Scott J.A."/>
            <person name="Spatafora J.W."/>
            <person name="Turgeon B.G."/>
            <person name="de Wit P.J.G.M."/>
            <person name="Zhong S."/>
            <person name="Goodwin S.B."/>
            <person name="Grigoriev I.V."/>
        </authorList>
    </citation>
    <scope>NUCLEOTIDE SEQUENCE [LARGE SCALE GENOMIC DNA]</scope>
    <source>
        <strain evidence="1 2">SO2202</strain>
    </source>
</reference>
<gene>
    <name evidence="1" type="ORF">SEPMUDRAFT_148340</name>
</gene>
<dbReference type="EMBL" id="KB456262">
    <property type="protein sequence ID" value="EMF14712.1"/>
    <property type="molecule type" value="Genomic_DNA"/>
</dbReference>
<organism evidence="1 2">
    <name type="scientific">Sphaerulina musiva (strain SO2202)</name>
    <name type="common">Poplar stem canker fungus</name>
    <name type="synonym">Septoria musiva</name>
    <dbReference type="NCBI Taxonomy" id="692275"/>
    <lineage>
        <taxon>Eukaryota</taxon>
        <taxon>Fungi</taxon>
        <taxon>Dikarya</taxon>
        <taxon>Ascomycota</taxon>
        <taxon>Pezizomycotina</taxon>
        <taxon>Dothideomycetes</taxon>
        <taxon>Dothideomycetidae</taxon>
        <taxon>Mycosphaerellales</taxon>
        <taxon>Mycosphaerellaceae</taxon>
        <taxon>Sphaerulina</taxon>
    </lineage>
</organism>
<dbReference type="OMA" id="WFSTQWH"/>
<dbReference type="RefSeq" id="XP_016762833.1">
    <property type="nucleotide sequence ID" value="XM_016904861.1"/>
</dbReference>
<dbReference type="HOGENOM" id="CLU_047435_1_0_1"/>
<dbReference type="PANTHER" id="PTHR36142:SF2">
    <property type="entry name" value="METALLO-HYDROLASE_OXIDOREDUCTASE SUPERFAMILY PROTEIN"/>
    <property type="match status" value="1"/>
</dbReference>
<evidence type="ECO:0000313" key="2">
    <source>
        <dbReference type="Proteomes" id="UP000016931"/>
    </source>
</evidence>
<dbReference type="PANTHER" id="PTHR36142">
    <property type="entry name" value="METALLO-HYDROLASE/OXIDOREDUCTASE SUPERFAMILY PROTEIN"/>
    <property type="match status" value="1"/>
</dbReference>
<evidence type="ECO:0000313" key="1">
    <source>
        <dbReference type="EMBL" id="EMF14712.1"/>
    </source>
</evidence>
<sequence length="400" mass="44984">MDEPSLQLYQELRQNIHEALATTKRPVLTHLNEDSSWLLQIPRPENAVRRGTRFYYNILVDPWLKGGQSDVASWFSQQFHATPSAVQTIAELEDLIRDVEALAMGAHREPAKDSEELGNGHGDTLIDAVAISHEFTDHCHKETLVELHRNVPVFAAKEAAKVIDGFKHFRTVIALDVFGTDGMTDWRATSMPPLPEWIGISRLLSTNDALNYHSAILITWNNRHNTGKTRVTSVSNNLRSNGSRARRHATIEPDEDEERAEAVIYTPHGVNSGDLKIIPEASPAISTLVFLHGLHNVRLASIGRTALQLNLGVYNGLKAQRVLKAKYWVGTHDEVKEGRGLVGFFIKREVKTIKEALELEREQRQKGEHVVANSERDAVLESFDDTKWLDLRNGESRVLV</sequence>
<dbReference type="InterPro" id="IPR036866">
    <property type="entry name" value="RibonucZ/Hydroxyglut_hydro"/>
</dbReference>
<name>M3B4H7_SPHMS</name>
<dbReference type="Proteomes" id="UP000016931">
    <property type="component" value="Unassembled WGS sequence"/>
</dbReference>
<dbReference type="AlphaFoldDB" id="M3B4H7"/>
<protein>
    <submittedName>
        <fullName evidence="1">Uncharacterized protein</fullName>
    </submittedName>
</protein>
<dbReference type="GeneID" id="27901998"/>
<dbReference type="Gene3D" id="3.60.15.10">
    <property type="entry name" value="Ribonuclease Z/Hydroxyacylglutathione hydrolase-like"/>
    <property type="match status" value="1"/>
</dbReference>
<keyword evidence="2" id="KW-1185">Reference proteome</keyword>
<proteinExistence type="predicted"/>
<dbReference type="STRING" id="692275.M3B4H7"/>
<accession>M3B4H7</accession>
<dbReference type="eggNOG" id="ENOG502RYFN">
    <property type="taxonomic scope" value="Eukaryota"/>
</dbReference>
<dbReference type="OrthoDB" id="9971601at2759"/>